<proteinExistence type="predicted"/>
<gene>
    <name evidence="1" type="ORF">ESP62_001525</name>
</gene>
<dbReference type="Pfam" id="PF13459">
    <property type="entry name" value="Fer4_15"/>
    <property type="match status" value="1"/>
</dbReference>
<comment type="caution">
    <text evidence="1">The sequence shown here is derived from an EMBL/GenBank/DDBJ whole genome shotgun (WGS) entry which is preliminary data.</text>
</comment>
<keyword evidence="2" id="KW-1185">Reference proteome</keyword>
<dbReference type="RefSeq" id="WP_129179893.1">
    <property type="nucleotide sequence ID" value="NZ_JAGIOG010000001.1"/>
</dbReference>
<dbReference type="AlphaFoldDB" id="A0A641APA6"/>
<dbReference type="OrthoDB" id="4741951at2"/>
<dbReference type="EMBL" id="SDPP02000001">
    <property type="protein sequence ID" value="KAA1379920.1"/>
    <property type="molecule type" value="Genomic_DNA"/>
</dbReference>
<evidence type="ECO:0000313" key="1">
    <source>
        <dbReference type="EMBL" id="KAA1379920.1"/>
    </source>
</evidence>
<organism evidence="1 2">
    <name type="scientific">Aeromicrobium fastidiosum</name>
    <dbReference type="NCBI Taxonomy" id="52699"/>
    <lineage>
        <taxon>Bacteria</taxon>
        <taxon>Bacillati</taxon>
        <taxon>Actinomycetota</taxon>
        <taxon>Actinomycetes</taxon>
        <taxon>Propionibacteriales</taxon>
        <taxon>Nocardioidaceae</taxon>
        <taxon>Aeromicrobium</taxon>
    </lineage>
</organism>
<accession>A0A641APA6</accession>
<dbReference type="Gene3D" id="3.30.70.20">
    <property type="match status" value="1"/>
</dbReference>
<reference evidence="1" key="1">
    <citation type="submission" date="2019-09" db="EMBL/GenBank/DDBJ databases">
        <authorList>
            <person name="Li J."/>
        </authorList>
    </citation>
    <scope>NUCLEOTIDE SEQUENCE [LARGE SCALE GENOMIC DNA]</scope>
    <source>
        <strain evidence="1">NRBC 14897</strain>
    </source>
</reference>
<dbReference type="SUPFAM" id="SSF54862">
    <property type="entry name" value="4Fe-4S ferredoxins"/>
    <property type="match status" value="1"/>
</dbReference>
<name>A0A641APA6_9ACTN</name>
<sequence>MKFVVNLDLCESYGICAFTTPDQFELRDDGQLVFRDEAESEYVSPDLDPDAARGAQTAADACPLQAIRMVS</sequence>
<dbReference type="Proteomes" id="UP001515100">
    <property type="component" value="Unassembled WGS sequence"/>
</dbReference>
<evidence type="ECO:0000313" key="2">
    <source>
        <dbReference type="Proteomes" id="UP001515100"/>
    </source>
</evidence>
<protein>
    <submittedName>
        <fullName evidence="1">Ferredoxin</fullName>
    </submittedName>
</protein>